<dbReference type="Pfam" id="PF14317">
    <property type="entry name" value="YcxB"/>
    <property type="match status" value="1"/>
</dbReference>
<dbReference type="EMBL" id="FPHL01000003">
    <property type="protein sequence ID" value="SFV53212.1"/>
    <property type="molecule type" value="Genomic_DNA"/>
</dbReference>
<name>A0A1W1BI38_9ZZZZ</name>
<proteinExistence type="predicted"/>
<organism evidence="3">
    <name type="scientific">hydrothermal vent metagenome</name>
    <dbReference type="NCBI Taxonomy" id="652676"/>
    <lineage>
        <taxon>unclassified sequences</taxon>
        <taxon>metagenomes</taxon>
        <taxon>ecological metagenomes</taxon>
    </lineage>
</organism>
<protein>
    <recommendedName>
        <fullName evidence="2">YcxB-like C-terminal domain-containing protein</fullName>
    </recommendedName>
</protein>
<feature type="transmembrane region" description="Helical" evidence="1">
    <location>
        <begin position="57"/>
        <end position="73"/>
    </location>
</feature>
<feature type="domain" description="YcxB-like C-terminal" evidence="2">
    <location>
        <begin position="101"/>
        <end position="159"/>
    </location>
</feature>
<evidence type="ECO:0000313" key="3">
    <source>
        <dbReference type="EMBL" id="SFV53212.1"/>
    </source>
</evidence>
<evidence type="ECO:0000259" key="2">
    <source>
        <dbReference type="Pfam" id="PF14317"/>
    </source>
</evidence>
<reference evidence="3" key="1">
    <citation type="submission" date="2016-10" db="EMBL/GenBank/DDBJ databases">
        <authorList>
            <person name="de Groot N.N."/>
        </authorList>
    </citation>
    <scope>NUCLEOTIDE SEQUENCE</scope>
</reference>
<feature type="transmembrane region" description="Helical" evidence="1">
    <location>
        <begin position="35"/>
        <end position="51"/>
    </location>
</feature>
<evidence type="ECO:0000256" key="1">
    <source>
        <dbReference type="SAM" id="Phobius"/>
    </source>
</evidence>
<keyword evidence="1" id="KW-0812">Transmembrane</keyword>
<gene>
    <name evidence="3" type="ORF">MNB_SV-10-673</name>
</gene>
<dbReference type="InterPro" id="IPR025588">
    <property type="entry name" value="YcxB-like_C"/>
</dbReference>
<sequence length="168" mass="20072">MSDPIHIRYTWNRENVKKLFESSYKYQFEHSAKRYIGWLFIAILQFGVVAALKKGDFSLLLFSSIVLIYWYYGKKLIARKRAERAFETSSFRDKTIFIDVSDDGFEIKGKEGRVQWPWDEIDEIIVLDNAMMLYKYPYFHYIPDSGFHSIEDKSRFKKMAKAHHKMAQ</sequence>
<accession>A0A1W1BI38</accession>
<keyword evidence="1" id="KW-1133">Transmembrane helix</keyword>
<keyword evidence="1" id="KW-0472">Membrane</keyword>
<dbReference type="AlphaFoldDB" id="A0A1W1BI38"/>